<evidence type="ECO:0000256" key="7">
    <source>
        <dbReference type="PROSITE-ProRule" id="PRU01360"/>
    </source>
</evidence>
<evidence type="ECO:0000313" key="10">
    <source>
        <dbReference type="Proteomes" id="UP000616201"/>
    </source>
</evidence>
<keyword evidence="4 7" id="KW-0812">Transmembrane</keyword>
<dbReference type="InterPro" id="IPR023997">
    <property type="entry name" value="TonB-dep_OMP_SusC/RagA_CS"/>
</dbReference>
<evidence type="ECO:0000256" key="2">
    <source>
        <dbReference type="ARBA" id="ARBA00022448"/>
    </source>
</evidence>
<reference evidence="9" key="1">
    <citation type="submission" date="2018-02" db="EMBL/GenBank/DDBJ databases">
        <authorList>
            <person name="Vasarhelyi B.M."/>
            <person name="Deshmukh S."/>
            <person name="Balint B."/>
            <person name="Kukolya J."/>
        </authorList>
    </citation>
    <scope>NUCLEOTIDE SEQUENCE</scope>
    <source>
        <strain evidence="9">KB22</strain>
    </source>
</reference>
<evidence type="ECO:0000256" key="1">
    <source>
        <dbReference type="ARBA" id="ARBA00004571"/>
    </source>
</evidence>
<organism evidence="9 10">
    <name type="scientific">Sphingobacterium hungaricum</name>
    <dbReference type="NCBI Taxonomy" id="2082723"/>
    <lineage>
        <taxon>Bacteria</taxon>
        <taxon>Pseudomonadati</taxon>
        <taxon>Bacteroidota</taxon>
        <taxon>Sphingobacteriia</taxon>
        <taxon>Sphingobacteriales</taxon>
        <taxon>Sphingobacteriaceae</taxon>
        <taxon>Sphingobacterium</taxon>
    </lineage>
</organism>
<dbReference type="InterPro" id="IPR037066">
    <property type="entry name" value="Plug_dom_sf"/>
</dbReference>
<name>A0A928V0I9_9SPHI</name>
<dbReference type="Pfam" id="PF13715">
    <property type="entry name" value="CarbopepD_reg_2"/>
    <property type="match status" value="1"/>
</dbReference>
<keyword evidence="5 7" id="KW-0472">Membrane</keyword>
<dbReference type="SUPFAM" id="SSF56935">
    <property type="entry name" value="Porins"/>
    <property type="match status" value="1"/>
</dbReference>
<protein>
    <submittedName>
        <fullName evidence="9">SusC/RagA family TonB-linked outer membrane protein</fullName>
    </submittedName>
</protein>
<comment type="subcellular location">
    <subcellularLocation>
        <location evidence="1 7">Cell outer membrane</location>
        <topology evidence="1 7">Multi-pass membrane protein</topology>
    </subcellularLocation>
</comment>
<keyword evidence="10" id="KW-1185">Reference proteome</keyword>
<accession>A0A928V0I9</accession>
<feature type="domain" description="TonB-dependent receptor plug" evidence="8">
    <location>
        <begin position="144"/>
        <end position="273"/>
    </location>
</feature>
<comment type="caution">
    <text evidence="9">The sequence shown here is derived from an EMBL/GenBank/DDBJ whole genome shotgun (WGS) entry which is preliminary data.</text>
</comment>
<evidence type="ECO:0000313" key="9">
    <source>
        <dbReference type="EMBL" id="MBE8714257.1"/>
    </source>
</evidence>
<evidence type="ECO:0000256" key="3">
    <source>
        <dbReference type="ARBA" id="ARBA00022452"/>
    </source>
</evidence>
<dbReference type="InterPro" id="IPR012910">
    <property type="entry name" value="Plug_dom"/>
</dbReference>
<proteinExistence type="inferred from homology"/>
<dbReference type="GO" id="GO:0009279">
    <property type="term" value="C:cell outer membrane"/>
    <property type="evidence" value="ECO:0007669"/>
    <property type="project" value="UniProtKB-SubCell"/>
</dbReference>
<evidence type="ECO:0000256" key="6">
    <source>
        <dbReference type="ARBA" id="ARBA00023237"/>
    </source>
</evidence>
<keyword evidence="2 7" id="KW-0813">Transport</keyword>
<gene>
    <name evidence="9" type="ORF">C4F49_11240</name>
</gene>
<dbReference type="Gene3D" id="2.170.130.10">
    <property type="entry name" value="TonB-dependent receptor, plug domain"/>
    <property type="match status" value="1"/>
</dbReference>
<dbReference type="InterPro" id="IPR036942">
    <property type="entry name" value="Beta-barrel_TonB_sf"/>
</dbReference>
<dbReference type="NCBIfam" id="TIGR04056">
    <property type="entry name" value="OMP_RagA_SusC"/>
    <property type="match status" value="1"/>
</dbReference>
<dbReference type="Pfam" id="PF07715">
    <property type="entry name" value="Plug"/>
    <property type="match status" value="1"/>
</dbReference>
<evidence type="ECO:0000259" key="8">
    <source>
        <dbReference type="Pfam" id="PF07715"/>
    </source>
</evidence>
<dbReference type="RefSeq" id="WP_196936492.1">
    <property type="nucleotide sequence ID" value="NZ_MU158698.1"/>
</dbReference>
<keyword evidence="3 7" id="KW-1134">Transmembrane beta strand</keyword>
<dbReference type="Proteomes" id="UP000616201">
    <property type="component" value="Unassembled WGS sequence"/>
</dbReference>
<dbReference type="AlphaFoldDB" id="A0A928V0I9"/>
<dbReference type="InterPro" id="IPR023996">
    <property type="entry name" value="TonB-dep_OMP_SusC/RagA"/>
</dbReference>
<dbReference type="PROSITE" id="PS52016">
    <property type="entry name" value="TONB_DEPENDENT_REC_3"/>
    <property type="match status" value="1"/>
</dbReference>
<sequence>MLKNLLSKVKWRRLPNGFLLLFLLAFLFFENNLYGNVSEKVNDSAIQQKIKIKGKIVDSTTKLALSSVSVLENGRSLGSTDNSGLFEIEVTSGATISFQLIGYTTKTQSFTTPQNNVTIELEETSSEISEVVVTALGIKREVRALGYAATEIKGEQLTDAVSNNWTDALSGKVAGVNLVRSGGGPAGSNKIILRGENNLTGVNDALIVVDGIIINGGSGRMTGNGSGAYLASDSPTDFGSGLNDINPEDILSLNVLKGPNATALYGERGANGAIIITTKSGASKKGVGVTFTSNTTIEQISRWPDYQNEYGQGVEGATYYSFNAGVDGASTRSTSSAWGPKFDGQSFFQYDPITQTRGTERTPWVPYPDARKEFFDTGRTFTNSLTLDGGNETTTMRFSYTNLNNKWIIPNTGYDRNTVAINAAHQFTDKLKVQTRINYKQNHSDNLPSTGYNNQSLMYWNIFWLPNAPLNWLDNYWLNGQEGVAQSYPFSSFPDNPYLITNEMLNKSNRKGITGNVEATYTFSNELNMMVRTNLDFSNERRSQQRPYDTEKYRKGMYRTQSINSQEQSTDVMINYNKELNRDIKFGVSVGASTLKNDYYQERNAADSLSFPGIYTIANAAGIVITTPQTARYRMNSIYALGTFSYKDFAYFDFSARNDWNSTLATPNSKGNSSFFYPGANVSLILSEIVKFPQAISYVKLRSSIAAVGSGSTTPYQTSYVYNSEPTFPGGSSNPTQVPNLTLKPLRTRSFEVGTDLKFVRNRYSLGFTYYKMNTYEQHLSAILDRSSGSSTAIINAGEIENSGIEIEAFANPIKTKSDFVWNINGTFSANKNKILELTEDQPFMTLQNGPGSRGAIMAYVGGTMGDLYGRGYNRSPQGDIIYNNGLPTLTDSLMYIGNTNPTWRASINNQFSYKQFRISFLFDAQIGAVGYSLTAATLAEQGKTKNTLPGRYNGIIGNGVIQNTDGSFRPNDVIAENIWDYYNAHLGRDNVEGTSYSTDFLKLREARIDFNLNAKQLSRFGINRATIGVFGRDLYTWTKWPGFDPEFGTLGNGDINKGFELGQFPATRTFGFNLVIGI</sequence>
<dbReference type="NCBIfam" id="TIGR04057">
    <property type="entry name" value="SusC_RagA_signa"/>
    <property type="match status" value="1"/>
</dbReference>
<evidence type="ECO:0000256" key="4">
    <source>
        <dbReference type="ARBA" id="ARBA00022692"/>
    </source>
</evidence>
<evidence type="ECO:0000256" key="5">
    <source>
        <dbReference type="ARBA" id="ARBA00023136"/>
    </source>
</evidence>
<comment type="similarity">
    <text evidence="7">Belongs to the TonB-dependent receptor family.</text>
</comment>
<dbReference type="InterPro" id="IPR039426">
    <property type="entry name" value="TonB-dep_rcpt-like"/>
</dbReference>
<dbReference type="SUPFAM" id="SSF49464">
    <property type="entry name" value="Carboxypeptidase regulatory domain-like"/>
    <property type="match status" value="1"/>
</dbReference>
<dbReference type="EMBL" id="PRDK01000006">
    <property type="protein sequence ID" value="MBE8714257.1"/>
    <property type="molecule type" value="Genomic_DNA"/>
</dbReference>
<dbReference type="InterPro" id="IPR008969">
    <property type="entry name" value="CarboxyPept-like_regulatory"/>
</dbReference>
<dbReference type="Gene3D" id="2.40.170.20">
    <property type="entry name" value="TonB-dependent receptor, beta-barrel domain"/>
    <property type="match status" value="1"/>
</dbReference>
<keyword evidence="6 7" id="KW-0998">Cell outer membrane</keyword>